<dbReference type="RefSeq" id="WP_313868719.1">
    <property type="nucleotide sequence ID" value="NZ_CP132507.1"/>
</dbReference>
<gene>
    <name evidence="1" type="ORF">RAN89_06095</name>
</gene>
<organism evidence="1 2">
    <name type="scientific">Rhodoferax mekongensis</name>
    <dbReference type="NCBI Taxonomy" id="3068341"/>
    <lineage>
        <taxon>Bacteria</taxon>
        <taxon>Pseudomonadati</taxon>
        <taxon>Pseudomonadota</taxon>
        <taxon>Betaproteobacteria</taxon>
        <taxon>Burkholderiales</taxon>
        <taxon>Comamonadaceae</taxon>
        <taxon>Rhodoferax</taxon>
    </lineage>
</organism>
<dbReference type="EMBL" id="CP132507">
    <property type="protein sequence ID" value="WNO05997.1"/>
    <property type="molecule type" value="Genomic_DNA"/>
</dbReference>
<name>A0ABZ0B2I5_9BURK</name>
<proteinExistence type="predicted"/>
<reference evidence="1 2" key="1">
    <citation type="submission" date="2023-08" db="EMBL/GenBank/DDBJ databases">
        <title>Rhodoferax potami sp. nov. and Rhodoferax mekongensis sp. nov., isolated from the Mekong River in Thailand.</title>
        <authorList>
            <person name="Kitikhun S."/>
            <person name="Charoenyingcharoen P."/>
            <person name="Siriarchawattana P."/>
            <person name="Likhitrattanapisal S."/>
            <person name="Nilsakha T."/>
            <person name="Chanpet A."/>
            <person name="Rattanawaree P."/>
            <person name="Ingsriswang S."/>
        </authorList>
    </citation>
    <scope>NUCLEOTIDE SEQUENCE [LARGE SCALE GENOMIC DNA]</scope>
    <source>
        <strain evidence="1 2">TBRC 17307</strain>
    </source>
</reference>
<accession>A0ABZ0B2I5</accession>
<keyword evidence="2" id="KW-1185">Reference proteome</keyword>
<protein>
    <submittedName>
        <fullName evidence="1">Ead/Ea22-like family protein</fullName>
    </submittedName>
</protein>
<sequence>MADQELRRLAEDATQGEWHWDCDEVKGDPFGRVRYQVITSGKTITKIYYSSYEGGPTNAKDDAAYIAAANPAAILELLDRLEKAEKDAERLVWAMHNMSNPFGRHEFGFSQHVLEQGSTGDINDCRTYIDAQMEASK</sequence>
<evidence type="ECO:0000313" key="2">
    <source>
        <dbReference type="Proteomes" id="UP001302257"/>
    </source>
</evidence>
<dbReference type="Pfam" id="PF13935">
    <property type="entry name" value="Ead_Ea22"/>
    <property type="match status" value="1"/>
</dbReference>
<dbReference type="Proteomes" id="UP001302257">
    <property type="component" value="Chromosome"/>
</dbReference>
<dbReference type="InterPro" id="IPR025153">
    <property type="entry name" value="Ead_Ea22"/>
</dbReference>
<evidence type="ECO:0000313" key="1">
    <source>
        <dbReference type="EMBL" id="WNO05997.1"/>
    </source>
</evidence>